<dbReference type="InterPro" id="IPR046335">
    <property type="entry name" value="LacI/GalR-like_sensor"/>
</dbReference>
<evidence type="ECO:0000256" key="1">
    <source>
        <dbReference type="ARBA" id="ARBA00022491"/>
    </source>
</evidence>
<dbReference type="PANTHER" id="PTHR30146:SF148">
    <property type="entry name" value="HTH-TYPE TRANSCRIPTIONAL REPRESSOR PURR-RELATED"/>
    <property type="match status" value="1"/>
</dbReference>
<dbReference type="InterPro" id="IPR001387">
    <property type="entry name" value="Cro/C1-type_HTH"/>
</dbReference>
<dbReference type="STRING" id="1520.LF65_04160"/>
<evidence type="ECO:0000313" key="8">
    <source>
        <dbReference type="Proteomes" id="UP000031866"/>
    </source>
</evidence>
<dbReference type="PROSITE" id="PS50932">
    <property type="entry name" value="HTH_LACI_2"/>
    <property type="match status" value="1"/>
</dbReference>
<proteinExistence type="predicted"/>
<organism evidence="6 8">
    <name type="scientific">Clostridium beijerinckii</name>
    <name type="common">Clostridium MP</name>
    <dbReference type="NCBI Taxonomy" id="1520"/>
    <lineage>
        <taxon>Bacteria</taxon>
        <taxon>Bacillati</taxon>
        <taxon>Bacillota</taxon>
        <taxon>Clostridia</taxon>
        <taxon>Eubacteriales</taxon>
        <taxon>Clostridiaceae</taxon>
        <taxon>Clostridium</taxon>
    </lineage>
</organism>
<dbReference type="AlphaFoldDB" id="A0A0B5QR13"/>
<protein>
    <submittedName>
        <fullName evidence="6 7">Alanine racemase</fullName>
        <ecNumber evidence="7">5.1.1.1</ecNumber>
    </submittedName>
</protein>
<reference evidence="6" key="2">
    <citation type="submission" date="2016-02" db="EMBL/GenBank/DDBJ databases">
        <title>Genome sequence of Clostridium beijerinckii strain 59B.</title>
        <authorList>
            <person name="Little G.T."/>
            <person name="Minton N.P."/>
        </authorList>
    </citation>
    <scope>NUCLEOTIDE SEQUENCE</scope>
    <source>
        <strain evidence="6">NCIMB 14988</strain>
    </source>
</reference>
<dbReference type="Proteomes" id="UP000821656">
    <property type="component" value="Unassembled WGS sequence"/>
</dbReference>
<evidence type="ECO:0000256" key="4">
    <source>
        <dbReference type="ARBA" id="ARBA00023163"/>
    </source>
</evidence>
<dbReference type="EC" id="5.1.1.1" evidence="7"/>
<name>A0A0B5QR13_CLOBE</name>
<dbReference type="GO" id="GO:0003700">
    <property type="term" value="F:DNA-binding transcription factor activity"/>
    <property type="evidence" value="ECO:0007669"/>
    <property type="project" value="TreeGrafter"/>
</dbReference>
<dbReference type="InterPro" id="IPR028082">
    <property type="entry name" value="Peripla_BP_I"/>
</dbReference>
<dbReference type="Gene3D" id="3.40.50.2300">
    <property type="match status" value="2"/>
</dbReference>
<dbReference type="GO" id="GO:0000976">
    <property type="term" value="F:transcription cis-regulatory region binding"/>
    <property type="evidence" value="ECO:0007669"/>
    <property type="project" value="TreeGrafter"/>
</dbReference>
<dbReference type="Proteomes" id="UP000031866">
    <property type="component" value="Chromosome"/>
</dbReference>
<evidence type="ECO:0000256" key="2">
    <source>
        <dbReference type="ARBA" id="ARBA00023015"/>
    </source>
</evidence>
<dbReference type="Pfam" id="PF13377">
    <property type="entry name" value="Peripla_BP_3"/>
    <property type="match status" value="1"/>
</dbReference>
<dbReference type="RefSeq" id="WP_041898621.1">
    <property type="nucleotide sequence ID" value="NZ_CP010086.2"/>
</dbReference>
<dbReference type="CDD" id="cd06267">
    <property type="entry name" value="PBP1_LacI_sugar_binding-like"/>
    <property type="match status" value="1"/>
</dbReference>
<dbReference type="PANTHER" id="PTHR30146">
    <property type="entry name" value="LACI-RELATED TRANSCRIPTIONAL REPRESSOR"/>
    <property type="match status" value="1"/>
</dbReference>
<gene>
    <name evidence="7" type="ORF">DFH45_003489</name>
    <name evidence="6" type="ORF">LF65_04160</name>
</gene>
<evidence type="ECO:0000256" key="3">
    <source>
        <dbReference type="ARBA" id="ARBA00023125"/>
    </source>
</evidence>
<feature type="domain" description="HTH lacI-type" evidence="5">
    <location>
        <begin position="6"/>
        <end position="59"/>
    </location>
</feature>
<dbReference type="CDD" id="cd00093">
    <property type="entry name" value="HTH_XRE"/>
    <property type="match status" value="1"/>
</dbReference>
<dbReference type="EMBL" id="JABSXK010000001">
    <property type="protein sequence ID" value="NRV10526.1"/>
    <property type="molecule type" value="Genomic_DNA"/>
</dbReference>
<dbReference type="SMART" id="SM00354">
    <property type="entry name" value="HTH_LACI"/>
    <property type="match status" value="1"/>
</dbReference>
<dbReference type="Gene3D" id="1.10.260.40">
    <property type="entry name" value="lambda repressor-like DNA-binding domains"/>
    <property type="match status" value="1"/>
</dbReference>
<dbReference type="InterPro" id="IPR000843">
    <property type="entry name" value="HTH_LacI"/>
</dbReference>
<dbReference type="EMBL" id="CP010086">
    <property type="protein sequence ID" value="AJH00702.1"/>
    <property type="molecule type" value="Genomic_DNA"/>
</dbReference>
<keyword evidence="7" id="KW-0413">Isomerase</keyword>
<accession>A0A0B5QR13</accession>
<dbReference type="InterPro" id="IPR010982">
    <property type="entry name" value="Lambda_DNA-bd_dom_sf"/>
</dbReference>
<dbReference type="Pfam" id="PF00356">
    <property type="entry name" value="LacI"/>
    <property type="match status" value="1"/>
</dbReference>
<keyword evidence="3" id="KW-0238">DNA-binding</keyword>
<sequence length="337" mass="37658">MVIISATIKDVARKTGLSIATISKYINGGNVLDKNREIIQAAIEELNFKVNEMARGLKTNKTRTVGIALPDLNNLFFTSIVSKIEDVLLKDGYGTIICDYKQDYDLEKKKLEFLVNKSVDAIVLVPSGKEVNELRDILESGIPVILIDRLLKDIECDVVLGDNLNSSYNAVETLFTKGHKRVGVIVGPQEMYTAEQRLKGYYRVHEDYSFKIDSNLIKYGDYRMDSGYALFKELLSMDDPPTAVYVTNYEMTLGAVMAINEMGINIPDDLSIIGFDNMELIRVLNPPLSVVVQPMEKIGETTAKLLLKRMSGDNSNFPSINRLKSDLIVTKSIGKVK</sequence>
<dbReference type="SUPFAM" id="SSF53822">
    <property type="entry name" value="Periplasmic binding protein-like I"/>
    <property type="match status" value="1"/>
</dbReference>
<dbReference type="KEGG" id="cbei:LF65_04160"/>
<evidence type="ECO:0000313" key="6">
    <source>
        <dbReference type="EMBL" id="AJH00702.1"/>
    </source>
</evidence>
<evidence type="ECO:0000313" key="7">
    <source>
        <dbReference type="EMBL" id="NRV10526.1"/>
    </source>
</evidence>
<reference evidence="7" key="3">
    <citation type="submission" date="2020-05" db="EMBL/GenBank/DDBJ databases">
        <title>Genomic insights into acetone-butanol-ethanol (ABE) fermentation by sequencing solventogenic clostridia strains.</title>
        <authorList>
            <person name="Brown S."/>
        </authorList>
    </citation>
    <scope>NUCLEOTIDE SEQUENCE</scope>
    <source>
        <strain evidence="7">DJ126</strain>
    </source>
</reference>
<dbReference type="SUPFAM" id="SSF47413">
    <property type="entry name" value="lambda repressor-like DNA-binding domains"/>
    <property type="match status" value="1"/>
</dbReference>
<dbReference type="GO" id="GO:0008784">
    <property type="term" value="F:alanine racemase activity"/>
    <property type="evidence" value="ECO:0007669"/>
    <property type="project" value="UniProtKB-EC"/>
</dbReference>
<keyword evidence="1" id="KW-0678">Repressor</keyword>
<reference evidence="8" key="1">
    <citation type="submission" date="2014-12" db="EMBL/GenBank/DDBJ databases">
        <title>Genome sequence of Clostridium beijerinckii strain 59B.</title>
        <authorList>
            <person name="Little G.T."/>
            <person name="Minton N.P."/>
        </authorList>
    </citation>
    <scope>NUCLEOTIDE SEQUENCE [LARGE SCALE GENOMIC DNA]</scope>
    <source>
        <strain evidence="8">59B</strain>
    </source>
</reference>
<keyword evidence="2" id="KW-0805">Transcription regulation</keyword>
<keyword evidence="4" id="KW-0804">Transcription</keyword>
<evidence type="ECO:0000259" key="5">
    <source>
        <dbReference type="PROSITE" id="PS50932"/>
    </source>
</evidence>